<reference evidence="1 2" key="1">
    <citation type="submission" date="2019-04" db="EMBL/GenBank/DDBJ databases">
        <title>High contiguity whole genome sequence and gene annotation resource for two Venturia nashicola isolates.</title>
        <authorList>
            <person name="Prokchorchik M."/>
            <person name="Won K."/>
            <person name="Lee Y."/>
            <person name="Choi E.D."/>
            <person name="Segonzac C."/>
            <person name="Sohn K.H."/>
        </authorList>
    </citation>
    <scope>NUCLEOTIDE SEQUENCE [LARGE SCALE GENOMIC DNA]</scope>
    <source>
        <strain evidence="1 2">PRI2</strain>
    </source>
</reference>
<proteinExistence type="predicted"/>
<evidence type="ECO:0000313" key="2">
    <source>
        <dbReference type="Proteomes" id="UP000298493"/>
    </source>
</evidence>
<name>A0A4Z1NIE3_9PEZI</name>
<accession>A0A4Z1NIE3</accession>
<organism evidence="1 2">
    <name type="scientific">Venturia nashicola</name>
    <dbReference type="NCBI Taxonomy" id="86259"/>
    <lineage>
        <taxon>Eukaryota</taxon>
        <taxon>Fungi</taxon>
        <taxon>Dikarya</taxon>
        <taxon>Ascomycota</taxon>
        <taxon>Pezizomycotina</taxon>
        <taxon>Dothideomycetes</taxon>
        <taxon>Pleosporomycetidae</taxon>
        <taxon>Venturiales</taxon>
        <taxon>Venturiaceae</taxon>
        <taxon>Venturia</taxon>
    </lineage>
</organism>
<dbReference type="EMBL" id="SNSC02000020">
    <property type="protein sequence ID" value="TID15501.1"/>
    <property type="molecule type" value="Genomic_DNA"/>
</dbReference>
<gene>
    <name evidence="1" type="ORF">E6O75_ATG07829</name>
</gene>
<sequence>MALNTSEYIWNPATCIITTDRFAYYGSFSFLKLPLKLLFNFSINTGDSEFLNCQKFIDIDFMLGVFKRMILEYLIDKAIVKLPQGKVIKAAHEWDTSPRAPAAQAPRRGPSGQTNAHIMQCSKHMSDVARTIVDSLATRI</sequence>
<protein>
    <submittedName>
        <fullName evidence="1">Uncharacterized protein</fullName>
    </submittedName>
</protein>
<keyword evidence="2" id="KW-1185">Reference proteome</keyword>
<evidence type="ECO:0000313" key="1">
    <source>
        <dbReference type="EMBL" id="TID15501.1"/>
    </source>
</evidence>
<comment type="caution">
    <text evidence="1">The sequence shown here is derived from an EMBL/GenBank/DDBJ whole genome shotgun (WGS) entry which is preliminary data.</text>
</comment>
<dbReference type="AlphaFoldDB" id="A0A4Z1NIE3"/>
<dbReference type="Proteomes" id="UP000298493">
    <property type="component" value="Unassembled WGS sequence"/>
</dbReference>